<dbReference type="InterPro" id="IPR011856">
    <property type="entry name" value="tRNA_endonuc-like_dom_sf"/>
</dbReference>
<evidence type="ECO:0000256" key="2">
    <source>
        <dbReference type="ARBA" id="ARBA00012573"/>
    </source>
</evidence>
<dbReference type="GO" id="GO:0005634">
    <property type="term" value="C:nucleus"/>
    <property type="evidence" value="ECO:0007669"/>
    <property type="project" value="UniProtKB-ARBA"/>
</dbReference>
<gene>
    <name evidence="5" type="ORF">NBO_928g0003</name>
</gene>
<dbReference type="VEuPathDB" id="MicrosporidiaDB:NBO_928g0003"/>
<dbReference type="CDD" id="cd22363">
    <property type="entry name" value="tRNA-intron_lyase_C"/>
    <property type="match status" value="1"/>
</dbReference>
<dbReference type="Pfam" id="PF01974">
    <property type="entry name" value="tRNA_int_endo"/>
    <property type="match status" value="1"/>
</dbReference>
<dbReference type="EMBL" id="KB909835">
    <property type="protein sequence ID" value="EOB11711.1"/>
    <property type="molecule type" value="Genomic_DNA"/>
</dbReference>
<reference evidence="5 6" key="1">
    <citation type="journal article" date="2013" name="BMC Genomics">
        <title>Comparative genomics of parasitic silkworm microsporidia reveal an association between genome expansion and host adaptation.</title>
        <authorList>
            <person name="Pan G."/>
            <person name="Xu J."/>
            <person name="Li T."/>
            <person name="Xia Q."/>
            <person name="Liu S.L."/>
            <person name="Zhang G."/>
            <person name="Li S."/>
            <person name="Li C."/>
            <person name="Liu H."/>
            <person name="Yang L."/>
            <person name="Liu T."/>
            <person name="Zhang X."/>
            <person name="Wu Z."/>
            <person name="Fan W."/>
            <person name="Dang X."/>
            <person name="Xiang H."/>
            <person name="Tao M."/>
            <person name="Li Y."/>
            <person name="Hu J."/>
            <person name="Li Z."/>
            <person name="Lin L."/>
            <person name="Luo J."/>
            <person name="Geng L."/>
            <person name="Wang L."/>
            <person name="Long M."/>
            <person name="Wan Y."/>
            <person name="He N."/>
            <person name="Zhang Z."/>
            <person name="Lu C."/>
            <person name="Keeling P.J."/>
            <person name="Wang J."/>
            <person name="Xiang Z."/>
            <person name="Zhou Z."/>
        </authorList>
    </citation>
    <scope>NUCLEOTIDE SEQUENCE [LARGE SCALE GENOMIC DNA]</scope>
    <source>
        <strain evidence="6">CQ1 / CVCC 102059</strain>
    </source>
</reference>
<dbReference type="InterPro" id="IPR036167">
    <property type="entry name" value="tRNA_intron_Endo_cat-like_sf"/>
</dbReference>
<dbReference type="STRING" id="578461.R0KM29"/>
<dbReference type="GO" id="GO:0003676">
    <property type="term" value="F:nucleic acid binding"/>
    <property type="evidence" value="ECO:0007669"/>
    <property type="project" value="InterPro"/>
</dbReference>
<keyword evidence="5" id="KW-0378">Hydrolase</keyword>
<keyword evidence="5" id="KW-0255">Endonuclease</keyword>
<dbReference type="InterPro" id="IPR006677">
    <property type="entry name" value="tRNA_intron_Endonuc_cat-like"/>
</dbReference>
<feature type="domain" description="tRNA intron endonuclease catalytic" evidence="4">
    <location>
        <begin position="10"/>
        <end position="71"/>
    </location>
</feature>
<evidence type="ECO:0000259" key="4">
    <source>
        <dbReference type="Pfam" id="PF01974"/>
    </source>
</evidence>
<evidence type="ECO:0000256" key="1">
    <source>
        <dbReference type="ARBA" id="ARBA00008078"/>
    </source>
</evidence>
<comment type="similarity">
    <text evidence="1">Belongs to the tRNA-intron endonuclease family.</text>
</comment>
<dbReference type="OrthoDB" id="48041at2759"/>
<dbReference type="GO" id="GO:0000213">
    <property type="term" value="F:tRNA-intron lyase activity"/>
    <property type="evidence" value="ECO:0007669"/>
    <property type="project" value="UniProtKB-EC"/>
</dbReference>
<dbReference type="HOGENOM" id="CLU_177208_0_0_1"/>
<keyword evidence="6" id="KW-1185">Reference proteome</keyword>
<protein>
    <recommendedName>
        <fullName evidence="2">tRNA-intron lyase</fullName>
        <ecNumber evidence="2">4.6.1.16</ecNumber>
    </recommendedName>
</protein>
<name>R0KM29_NOSB1</name>
<proteinExistence type="inferred from homology"/>
<dbReference type="SUPFAM" id="SSF53032">
    <property type="entry name" value="tRNA-intron endonuclease catalytic domain-like"/>
    <property type="match status" value="1"/>
</dbReference>
<evidence type="ECO:0000313" key="5">
    <source>
        <dbReference type="EMBL" id="EOB11711.1"/>
    </source>
</evidence>
<organism evidence="5 6">
    <name type="scientific">Nosema bombycis (strain CQ1 / CVCC 102059)</name>
    <name type="common">Microsporidian parasite</name>
    <name type="synonym">Pebrine of silkworm</name>
    <dbReference type="NCBI Taxonomy" id="578461"/>
    <lineage>
        <taxon>Eukaryota</taxon>
        <taxon>Fungi</taxon>
        <taxon>Fungi incertae sedis</taxon>
        <taxon>Microsporidia</taxon>
        <taxon>Nosematidae</taxon>
        <taxon>Nosema</taxon>
    </lineage>
</organism>
<evidence type="ECO:0000256" key="3">
    <source>
        <dbReference type="ARBA" id="ARBA00034031"/>
    </source>
</evidence>
<comment type="catalytic activity">
    <reaction evidence="3">
        <text>pretRNA = a 3'-half-tRNA molecule with a 5'-OH end + a 5'-half-tRNA molecule with a 2',3'-cyclic phosphate end + an intron with a 2',3'-cyclic phosphate and a 5'-hydroxyl terminus.</text>
        <dbReference type="EC" id="4.6.1.16"/>
    </reaction>
</comment>
<sequence>MVSLKSYAESLGFFVSDGFKYGVDLLLYTDHPSKVHSKYALLLDRNQSFFEIVAIQRVCCSVNKRLIFVKENEGKYEFYWIRRSINLNKKWDE</sequence>
<keyword evidence="5" id="KW-0540">Nuclease</keyword>
<dbReference type="Gene3D" id="3.40.1350.10">
    <property type="match status" value="1"/>
</dbReference>
<dbReference type="Proteomes" id="UP000016927">
    <property type="component" value="Unassembled WGS sequence"/>
</dbReference>
<dbReference type="AlphaFoldDB" id="R0KM29"/>
<evidence type="ECO:0000313" key="6">
    <source>
        <dbReference type="Proteomes" id="UP000016927"/>
    </source>
</evidence>
<dbReference type="GO" id="GO:0006388">
    <property type="term" value="P:tRNA splicing, via endonucleolytic cleavage and ligation"/>
    <property type="evidence" value="ECO:0007669"/>
    <property type="project" value="InterPro"/>
</dbReference>
<dbReference type="EC" id="4.6.1.16" evidence="2"/>
<accession>R0KM29</accession>